<dbReference type="GO" id="GO:0010268">
    <property type="term" value="P:brassinosteroid homeostasis"/>
    <property type="evidence" value="ECO:0007669"/>
    <property type="project" value="TreeGrafter"/>
</dbReference>
<dbReference type="Proteomes" id="UP000317650">
    <property type="component" value="Chromosome 6"/>
</dbReference>
<evidence type="ECO:0000256" key="11">
    <source>
        <dbReference type="PIRSR" id="PIRSR602401-1"/>
    </source>
</evidence>
<keyword evidence="3 11" id="KW-0349">Heme</keyword>
<keyword evidence="15" id="KW-1185">Reference proteome</keyword>
<comment type="subcellular location">
    <subcellularLocation>
        <location evidence="1">Membrane</location>
    </subcellularLocation>
</comment>
<gene>
    <name evidence="14" type="ORF">C4D60_Mb06t02200</name>
</gene>
<keyword evidence="8 11" id="KW-0408">Iron</keyword>
<keyword evidence="5 11" id="KW-0479">Metal-binding</keyword>
<feature type="transmembrane region" description="Helical" evidence="13">
    <location>
        <begin position="115"/>
        <end position="135"/>
    </location>
</feature>
<dbReference type="PROSITE" id="PS00086">
    <property type="entry name" value="CYTOCHROME_P450"/>
    <property type="match status" value="1"/>
</dbReference>
<dbReference type="Gene3D" id="1.20.120.990">
    <property type="entry name" value="Glycosyltransferase family 88, C-terminal domain"/>
    <property type="match status" value="1"/>
</dbReference>
<feature type="binding site" description="axial binding residue" evidence="11">
    <location>
        <position position="508"/>
    </location>
    <ligand>
        <name>heme</name>
        <dbReference type="ChEBI" id="CHEBI:30413"/>
    </ligand>
    <ligandPart>
        <name>Fe</name>
        <dbReference type="ChEBI" id="CHEBI:18248"/>
    </ligandPart>
</feature>
<comment type="caution">
    <text evidence="14">The sequence shown here is derived from an EMBL/GenBank/DDBJ whole genome shotgun (WGS) entry which is preliminary data.</text>
</comment>
<dbReference type="STRING" id="52838.A0A4S8IKQ2"/>
<dbReference type="GO" id="GO:0016705">
    <property type="term" value="F:oxidoreductase activity, acting on paired donors, with incorporation or reduction of molecular oxygen"/>
    <property type="evidence" value="ECO:0007669"/>
    <property type="project" value="InterPro"/>
</dbReference>
<evidence type="ECO:0000313" key="15">
    <source>
        <dbReference type="Proteomes" id="UP000317650"/>
    </source>
</evidence>
<dbReference type="SUPFAM" id="SSF48264">
    <property type="entry name" value="Cytochrome P450"/>
    <property type="match status" value="2"/>
</dbReference>
<dbReference type="PANTHER" id="PTHR24282:SF224">
    <property type="entry name" value="CYTOCHROME P450 734A1"/>
    <property type="match status" value="1"/>
</dbReference>
<keyword evidence="6 13" id="KW-1133">Transmembrane helix</keyword>
<dbReference type="GO" id="GO:0004497">
    <property type="term" value="F:monooxygenase activity"/>
    <property type="evidence" value="ECO:0007669"/>
    <property type="project" value="UniProtKB-KW"/>
</dbReference>
<dbReference type="InterPro" id="IPR002401">
    <property type="entry name" value="Cyt_P450_E_grp-I"/>
</dbReference>
<evidence type="ECO:0000256" key="6">
    <source>
        <dbReference type="ARBA" id="ARBA00022989"/>
    </source>
</evidence>
<evidence type="ECO:0000256" key="12">
    <source>
        <dbReference type="RuleBase" id="RU000461"/>
    </source>
</evidence>
<keyword evidence="7 12" id="KW-0560">Oxidoreductase</keyword>
<dbReference type="InterPro" id="IPR050665">
    <property type="entry name" value="Cytochrome_P450_Monooxygen"/>
</dbReference>
<dbReference type="EMBL" id="PYDT01000009">
    <property type="protein sequence ID" value="THU48739.1"/>
    <property type="molecule type" value="Genomic_DNA"/>
</dbReference>
<sequence>MVGGVWGRRGRGGQEGMEWWSWKWCLSLGVTGACMLAALKVLHLLWWRPRKLEEHFARQGIRGPRYRFFTGCVKEMVGLMLEASSKPMMPQNSHNILPRVLPFYHHWKKIYGARFILLLLPPLFLLLWFSGLVVVRNSDLNSCTSPPRWSSSRGSTFLLWFGPTPRLTVADPDLIRDVFLSRSDAFERYEAHPLVRRLEGEGLVSLRGEKWARHRKVLTPTFHMENLKLLIPFVGKTVLFMVEKLPSSGEEVEIDVSEWFQTVTEDAITRTTFGRSYDDGMAVFQLQTQQMAFAAEAFSKVFIPATVNTDSFNSRALHSHSRAATLHPRLQLLIPFVGKTVLFMVEKLPSSGEEVEIDVSEWFQTVTEDAITRTTFGRSYDDGMAVFQLQTQQMAFAAEAFSKVFIPGYRFIPTKKNSNSWKLEKEIKRRLIRLIGRRKELLEQEEEKGKPDGDGTELLIPIMGVHHDAGLWGTDVAEFNPTRFADGASRAARHPTAFIPFGLGARMCIGQNLAVLEAKLTVAILLQRLAFRLSPSYVHAPTVLMLLHPQYGAPILFRSLPQPSHPS</sequence>
<dbReference type="GO" id="GO:0020037">
    <property type="term" value="F:heme binding"/>
    <property type="evidence" value="ECO:0007669"/>
    <property type="project" value="InterPro"/>
</dbReference>
<evidence type="ECO:0000256" key="4">
    <source>
        <dbReference type="ARBA" id="ARBA00022692"/>
    </source>
</evidence>
<dbReference type="PANTHER" id="PTHR24282">
    <property type="entry name" value="CYTOCHROME P450 FAMILY MEMBER"/>
    <property type="match status" value="1"/>
</dbReference>
<evidence type="ECO:0000256" key="7">
    <source>
        <dbReference type="ARBA" id="ARBA00023002"/>
    </source>
</evidence>
<accession>A0A4S8IKQ2</accession>
<dbReference type="InterPro" id="IPR001128">
    <property type="entry name" value="Cyt_P450"/>
</dbReference>
<organism evidence="14 15">
    <name type="scientific">Musa balbisiana</name>
    <name type="common">Banana</name>
    <dbReference type="NCBI Taxonomy" id="52838"/>
    <lineage>
        <taxon>Eukaryota</taxon>
        <taxon>Viridiplantae</taxon>
        <taxon>Streptophyta</taxon>
        <taxon>Embryophyta</taxon>
        <taxon>Tracheophyta</taxon>
        <taxon>Spermatophyta</taxon>
        <taxon>Magnoliopsida</taxon>
        <taxon>Liliopsida</taxon>
        <taxon>Zingiberales</taxon>
        <taxon>Musaceae</taxon>
        <taxon>Musa</taxon>
    </lineage>
</organism>
<evidence type="ECO:0000256" key="8">
    <source>
        <dbReference type="ARBA" id="ARBA00023004"/>
    </source>
</evidence>
<feature type="transmembrane region" description="Helical" evidence="13">
    <location>
        <begin position="20"/>
        <end position="42"/>
    </location>
</feature>
<dbReference type="PRINTS" id="PR00463">
    <property type="entry name" value="EP450I"/>
</dbReference>
<evidence type="ECO:0000256" key="13">
    <source>
        <dbReference type="SAM" id="Phobius"/>
    </source>
</evidence>
<keyword evidence="9 12" id="KW-0503">Monooxygenase</keyword>
<evidence type="ECO:0000256" key="5">
    <source>
        <dbReference type="ARBA" id="ARBA00022723"/>
    </source>
</evidence>
<dbReference type="GO" id="GO:0005506">
    <property type="term" value="F:iron ion binding"/>
    <property type="evidence" value="ECO:0007669"/>
    <property type="project" value="InterPro"/>
</dbReference>
<name>A0A4S8IKQ2_MUSBA</name>
<dbReference type="AlphaFoldDB" id="A0A4S8IKQ2"/>
<evidence type="ECO:0000256" key="10">
    <source>
        <dbReference type="ARBA" id="ARBA00023136"/>
    </source>
</evidence>
<evidence type="ECO:0000256" key="2">
    <source>
        <dbReference type="ARBA" id="ARBA00010617"/>
    </source>
</evidence>
<comment type="cofactor">
    <cofactor evidence="11">
        <name>heme</name>
        <dbReference type="ChEBI" id="CHEBI:30413"/>
    </cofactor>
</comment>
<evidence type="ECO:0000256" key="1">
    <source>
        <dbReference type="ARBA" id="ARBA00004370"/>
    </source>
</evidence>
<protein>
    <submittedName>
        <fullName evidence="14">Uncharacterized protein</fullName>
    </submittedName>
</protein>
<dbReference type="GO" id="GO:0016131">
    <property type="term" value="P:brassinosteroid metabolic process"/>
    <property type="evidence" value="ECO:0007669"/>
    <property type="project" value="TreeGrafter"/>
</dbReference>
<dbReference type="InterPro" id="IPR036396">
    <property type="entry name" value="Cyt_P450_sf"/>
</dbReference>
<dbReference type="GO" id="GO:0016020">
    <property type="term" value="C:membrane"/>
    <property type="evidence" value="ECO:0007669"/>
    <property type="project" value="UniProtKB-SubCell"/>
</dbReference>
<evidence type="ECO:0000313" key="14">
    <source>
        <dbReference type="EMBL" id="THU48739.1"/>
    </source>
</evidence>
<evidence type="ECO:0000256" key="3">
    <source>
        <dbReference type="ARBA" id="ARBA00022617"/>
    </source>
</evidence>
<keyword evidence="4 13" id="KW-0812">Transmembrane</keyword>
<dbReference type="Gene3D" id="1.10.630.10">
    <property type="entry name" value="Cytochrome P450"/>
    <property type="match status" value="2"/>
</dbReference>
<proteinExistence type="inferred from homology"/>
<evidence type="ECO:0000256" key="9">
    <source>
        <dbReference type="ARBA" id="ARBA00023033"/>
    </source>
</evidence>
<comment type="similarity">
    <text evidence="2 12">Belongs to the cytochrome P450 family.</text>
</comment>
<reference evidence="14 15" key="1">
    <citation type="journal article" date="2019" name="Nat. Plants">
        <title>Genome sequencing of Musa balbisiana reveals subgenome evolution and function divergence in polyploid bananas.</title>
        <authorList>
            <person name="Yao X."/>
        </authorList>
    </citation>
    <scope>NUCLEOTIDE SEQUENCE [LARGE SCALE GENOMIC DNA]</scope>
    <source>
        <strain evidence="15">cv. DH-PKW</strain>
        <tissue evidence="14">Leaves</tissue>
    </source>
</reference>
<keyword evidence="10 13" id="KW-0472">Membrane</keyword>
<dbReference type="InterPro" id="IPR017972">
    <property type="entry name" value="Cyt_P450_CS"/>
</dbReference>
<dbReference type="Pfam" id="PF00067">
    <property type="entry name" value="p450"/>
    <property type="match status" value="2"/>
</dbReference>